<reference evidence="2 3" key="1">
    <citation type="submission" date="2017-12" db="EMBL/GenBank/DDBJ databases">
        <title>Comparative genomics of Botrytis spp.</title>
        <authorList>
            <person name="Valero-Jimenez C.A."/>
            <person name="Tapia P."/>
            <person name="Veloso J."/>
            <person name="Silva-Moreno E."/>
            <person name="Staats M."/>
            <person name="Valdes J.H."/>
            <person name="Van Kan J.A.L."/>
        </authorList>
    </citation>
    <scope>NUCLEOTIDE SEQUENCE [LARGE SCALE GENOMIC DNA]</scope>
    <source>
        <strain evidence="2 3">MUCL435</strain>
    </source>
</reference>
<name>A0A4S8RAC0_9HELO</name>
<evidence type="ECO:0000259" key="1">
    <source>
        <dbReference type="Pfam" id="PF06985"/>
    </source>
</evidence>
<dbReference type="Proteomes" id="UP000308671">
    <property type="component" value="Unassembled WGS sequence"/>
</dbReference>
<evidence type="ECO:0000313" key="3">
    <source>
        <dbReference type="Proteomes" id="UP000308671"/>
    </source>
</evidence>
<proteinExistence type="predicted"/>
<dbReference type="EMBL" id="PQXL01000117">
    <property type="protein sequence ID" value="THV51259.1"/>
    <property type="molecule type" value="Genomic_DNA"/>
</dbReference>
<gene>
    <name evidence="2" type="ORF">BGAL_0117g00140</name>
</gene>
<dbReference type="InterPro" id="IPR010730">
    <property type="entry name" value="HET"/>
</dbReference>
<dbReference type="PANTHER" id="PTHR10622">
    <property type="entry name" value="HET DOMAIN-CONTAINING PROTEIN"/>
    <property type="match status" value="1"/>
</dbReference>
<evidence type="ECO:0000313" key="2">
    <source>
        <dbReference type="EMBL" id="THV51259.1"/>
    </source>
</evidence>
<dbReference type="OrthoDB" id="3529965at2759"/>
<dbReference type="AlphaFoldDB" id="A0A4S8RAC0"/>
<feature type="domain" description="Heterokaryon incompatibility" evidence="1">
    <location>
        <begin position="22"/>
        <end position="113"/>
    </location>
</feature>
<protein>
    <recommendedName>
        <fullName evidence="1">Heterokaryon incompatibility domain-containing protein</fullName>
    </recommendedName>
</protein>
<dbReference type="PANTHER" id="PTHR10622:SF10">
    <property type="entry name" value="HET DOMAIN-CONTAINING PROTEIN"/>
    <property type="match status" value="1"/>
</dbReference>
<comment type="caution">
    <text evidence="2">The sequence shown here is derived from an EMBL/GenBank/DDBJ whole genome shotgun (WGS) entry which is preliminary data.</text>
</comment>
<sequence>MRLINTTTYEFSEFYGENIPKYAILSHTWENDEATFQEWTFSRRNAEKKAGYAKIEATCKLASDIGLMYAWVDTCCIDKSSSAELSEAINSMFAWYAGAVVCFAFLADVVEGEVEGMESQLGKELREGLSKSRWFTRGWTLQELLAPSKVVFYSRNWVRLGDKSNTLTQVISQITGISASYLLGYSPITAASVALRMFWVSRRRTTRVEDMAYCMLGIFDINMSLLYGEGTKAFVRLQEEIIKVSVDHTIFCWTWTSTVPAAWTSLIAPSPDTFQESRDFIPATTFGQASPYSMTNAGLSISLPVIQAWSYNFVVLKVNHPRRATQWRACIPVRSILRPSISDFLGTYRRISYPPDPLYMPTNWASTEINMFIKSRMMPMFHQIFPVQRSIEPRCLLVTLGGGLSSGTSVPIPVQINSDTIIATRPKRIMSLSQLETYPPELFDETRSVFRLNHPTIDGWNGLLALGVKGSECVVFISCKIDIASRRRWFCHILPAGSWPDGELRRKKSLRLLASQVASMEGNSEIREAISTEIGGHFVIEGDGCGNGDGNRVYEEEERSIVTARLDLGLGKEKIMEISKRIEESLHI</sequence>
<organism evidence="2 3">
    <name type="scientific">Botrytis galanthina</name>
    <dbReference type="NCBI Taxonomy" id="278940"/>
    <lineage>
        <taxon>Eukaryota</taxon>
        <taxon>Fungi</taxon>
        <taxon>Dikarya</taxon>
        <taxon>Ascomycota</taxon>
        <taxon>Pezizomycotina</taxon>
        <taxon>Leotiomycetes</taxon>
        <taxon>Helotiales</taxon>
        <taxon>Sclerotiniaceae</taxon>
        <taxon>Botrytis</taxon>
    </lineage>
</organism>
<accession>A0A4S8RAC0</accession>
<dbReference type="Pfam" id="PF06985">
    <property type="entry name" value="HET"/>
    <property type="match status" value="1"/>
</dbReference>
<keyword evidence="3" id="KW-1185">Reference proteome</keyword>